<dbReference type="PANTHER" id="PTHR43272:SF65">
    <property type="entry name" value="LONG-CHAIN-FATTY-ACID--COA LIGASE"/>
    <property type="match status" value="1"/>
</dbReference>
<sequence>MDKLLVDMKTMGYILQKHKDQVSITEVVTFNNFYLIFKLLNPNSSFVFDLQSSMGANILVMREEHPEELHLSHEVDEFLRVTSCAFVAQRYGKMLPNGSLEIIDKKKHLIKLPQGDYVALEHLEKVYGITPIIEEIWVYGNSFKSSLVAVVVPNQEQADQNGHKSSFSDLFIVTQLRDYILCELKSTTERNKIKA</sequence>
<protein>
    <submittedName>
        <fullName evidence="1">Long chain acyl-CoA synthetase 1</fullName>
    </submittedName>
</protein>
<dbReference type="GO" id="GO:0010143">
    <property type="term" value="P:cutin biosynthetic process"/>
    <property type="evidence" value="ECO:0007669"/>
    <property type="project" value="TreeGrafter"/>
</dbReference>
<dbReference type="EMBL" id="PKPP01002454">
    <property type="protein sequence ID" value="PWA75162.1"/>
    <property type="molecule type" value="Genomic_DNA"/>
</dbReference>
<dbReference type="STRING" id="35608.A0A2U1NNT1"/>
<dbReference type="OrthoDB" id="1700726at2759"/>
<name>A0A2U1NNT1_ARTAN</name>
<dbReference type="GO" id="GO:0004467">
    <property type="term" value="F:long-chain fatty acid-CoA ligase activity"/>
    <property type="evidence" value="ECO:0007669"/>
    <property type="project" value="TreeGrafter"/>
</dbReference>
<dbReference type="PANTHER" id="PTHR43272">
    <property type="entry name" value="LONG-CHAIN-FATTY-ACID--COA LIGASE"/>
    <property type="match status" value="1"/>
</dbReference>
<dbReference type="SUPFAM" id="SSF56801">
    <property type="entry name" value="Acetyl-CoA synthetase-like"/>
    <property type="match status" value="1"/>
</dbReference>
<reference evidence="1 2" key="1">
    <citation type="journal article" date="2018" name="Mol. Plant">
        <title>The genome of Artemisia annua provides insight into the evolution of Asteraceae family and artemisinin biosynthesis.</title>
        <authorList>
            <person name="Shen Q."/>
            <person name="Zhang L."/>
            <person name="Liao Z."/>
            <person name="Wang S."/>
            <person name="Yan T."/>
            <person name="Shi P."/>
            <person name="Liu M."/>
            <person name="Fu X."/>
            <person name="Pan Q."/>
            <person name="Wang Y."/>
            <person name="Lv Z."/>
            <person name="Lu X."/>
            <person name="Zhang F."/>
            <person name="Jiang W."/>
            <person name="Ma Y."/>
            <person name="Chen M."/>
            <person name="Hao X."/>
            <person name="Li L."/>
            <person name="Tang Y."/>
            <person name="Lv G."/>
            <person name="Zhou Y."/>
            <person name="Sun X."/>
            <person name="Brodelius P.E."/>
            <person name="Rose J.K.C."/>
            <person name="Tang K."/>
        </authorList>
    </citation>
    <scope>NUCLEOTIDE SEQUENCE [LARGE SCALE GENOMIC DNA]</scope>
    <source>
        <strain evidence="2">cv. Huhao1</strain>
        <tissue evidence="1">Leaf</tissue>
    </source>
</reference>
<dbReference type="AlphaFoldDB" id="A0A2U1NNT1"/>
<gene>
    <name evidence="1" type="ORF">CTI12_AA245580</name>
</gene>
<dbReference type="Proteomes" id="UP000245207">
    <property type="component" value="Unassembled WGS sequence"/>
</dbReference>
<comment type="caution">
    <text evidence="1">The sequence shown here is derived from an EMBL/GenBank/DDBJ whole genome shotgun (WGS) entry which is preliminary data.</text>
</comment>
<evidence type="ECO:0000313" key="2">
    <source>
        <dbReference type="Proteomes" id="UP000245207"/>
    </source>
</evidence>
<keyword evidence="2" id="KW-1185">Reference proteome</keyword>
<dbReference type="GO" id="GO:0005783">
    <property type="term" value="C:endoplasmic reticulum"/>
    <property type="evidence" value="ECO:0007669"/>
    <property type="project" value="TreeGrafter"/>
</dbReference>
<dbReference type="GO" id="GO:0010025">
    <property type="term" value="P:wax biosynthetic process"/>
    <property type="evidence" value="ECO:0007669"/>
    <property type="project" value="TreeGrafter"/>
</dbReference>
<organism evidence="1 2">
    <name type="scientific">Artemisia annua</name>
    <name type="common">Sweet wormwood</name>
    <dbReference type="NCBI Taxonomy" id="35608"/>
    <lineage>
        <taxon>Eukaryota</taxon>
        <taxon>Viridiplantae</taxon>
        <taxon>Streptophyta</taxon>
        <taxon>Embryophyta</taxon>
        <taxon>Tracheophyta</taxon>
        <taxon>Spermatophyta</taxon>
        <taxon>Magnoliopsida</taxon>
        <taxon>eudicotyledons</taxon>
        <taxon>Gunneridae</taxon>
        <taxon>Pentapetalae</taxon>
        <taxon>asterids</taxon>
        <taxon>campanulids</taxon>
        <taxon>Asterales</taxon>
        <taxon>Asteraceae</taxon>
        <taxon>Asteroideae</taxon>
        <taxon>Anthemideae</taxon>
        <taxon>Artemisiinae</taxon>
        <taxon>Artemisia</taxon>
    </lineage>
</organism>
<evidence type="ECO:0000313" key="1">
    <source>
        <dbReference type="EMBL" id="PWA75162.1"/>
    </source>
</evidence>
<proteinExistence type="predicted"/>
<dbReference type="GO" id="GO:0016020">
    <property type="term" value="C:membrane"/>
    <property type="evidence" value="ECO:0007669"/>
    <property type="project" value="TreeGrafter"/>
</dbReference>
<accession>A0A2U1NNT1</accession>